<comment type="caution">
    <text evidence="34">The sequence shown here is derived from an EMBL/GenBank/DDBJ whole genome shotgun (WGS) entry which is preliminary data.</text>
</comment>
<evidence type="ECO:0000256" key="4">
    <source>
        <dbReference type="ARBA" id="ARBA00022676"/>
    </source>
</evidence>
<evidence type="ECO:0000256" key="6">
    <source>
        <dbReference type="ARBA" id="ARBA00022692"/>
    </source>
</evidence>
<keyword evidence="5" id="KW-0808">Transferase</keyword>
<evidence type="ECO:0000256" key="2">
    <source>
        <dbReference type="ARBA" id="ARBA00004922"/>
    </source>
</evidence>
<dbReference type="AlphaFoldDB" id="A0AAN8M4T7"/>
<comment type="catalytic activity">
    <reaction evidence="14">
        <text>a beta-D-galactosyl-(1-&gt;3)-N-acetyl-alpha-D-galactosaminyl derivative + CMP-N-acetyl-beta-neuraminate = an N-acetyl-alpha-neuraminyl-(2-&gt;3)-beta-D-galactosyl-(1-&gt;3)-N-acetyl-alpha-D-galactosaminyl derivative + CMP + H(+)</text>
        <dbReference type="Rhea" id="RHEA:21616"/>
        <dbReference type="ChEBI" id="CHEBI:15378"/>
        <dbReference type="ChEBI" id="CHEBI:57812"/>
        <dbReference type="ChEBI" id="CHEBI:60377"/>
        <dbReference type="ChEBI" id="CHEBI:133470"/>
        <dbReference type="ChEBI" id="CHEBI:139596"/>
        <dbReference type="EC" id="2.4.3.4"/>
    </reaction>
    <physiologicalReaction direction="left-to-right" evidence="14">
        <dbReference type="Rhea" id="RHEA:21617"/>
    </physiologicalReaction>
</comment>
<keyword evidence="9" id="KW-0333">Golgi apparatus</keyword>
<evidence type="ECO:0000256" key="25">
    <source>
        <dbReference type="ARBA" id="ARBA00051975"/>
    </source>
</evidence>
<evidence type="ECO:0000256" key="17">
    <source>
        <dbReference type="ARBA" id="ARBA00039107"/>
    </source>
</evidence>
<evidence type="ECO:0000256" key="11">
    <source>
        <dbReference type="ARBA" id="ARBA00023136"/>
    </source>
</evidence>
<comment type="similarity">
    <text evidence="3">Belongs to the glycosyltransferase 29 family.</text>
</comment>
<dbReference type="EC" id="2.4.3.4" evidence="17"/>
<evidence type="ECO:0000256" key="20">
    <source>
        <dbReference type="ARBA" id="ARBA00043773"/>
    </source>
</evidence>
<dbReference type="EMBL" id="JAGTTL010000010">
    <property type="protein sequence ID" value="KAK6317396.1"/>
    <property type="molecule type" value="Genomic_DNA"/>
</dbReference>
<accession>A0AAN8M4T7</accession>
<evidence type="ECO:0000256" key="15">
    <source>
        <dbReference type="ARBA" id="ARBA00037859"/>
    </source>
</evidence>
<evidence type="ECO:0000256" key="19">
    <source>
        <dbReference type="ARBA" id="ARBA00043673"/>
    </source>
</evidence>
<comment type="catalytic activity">
    <reaction evidence="22">
        <text>a beta-D-galactosyl-(1-&gt;4)-N-acetyl-beta-D-glucosaminyl derivative + CMP-N-acetyl-beta-neuraminate = an N-acetyl-alpha-neuraminyl-(2-&gt;3)-beta-D-galactosyl-(1-&gt;4)-N-acetyl-beta-D-glucosaminyl derivative + CMP + H(+)</text>
        <dbReference type="Rhea" id="RHEA:52316"/>
        <dbReference type="ChEBI" id="CHEBI:15378"/>
        <dbReference type="ChEBI" id="CHEBI:57812"/>
        <dbReference type="ChEBI" id="CHEBI:60377"/>
        <dbReference type="ChEBI" id="CHEBI:133507"/>
        <dbReference type="ChEBI" id="CHEBI:136545"/>
        <dbReference type="EC" id="2.4.3.6"/>
    </reaction>
    <physiologicalReaction direction="left-to-right" evidence="22">
        <dbReference type="Rhea" id="RHEA:52317"/>
    </physiologicalReaction>
</comment>
<dbReference type="EC" id="2.4.3.6" evidence="23"/>
<dbReference type="PANTHER" id="PTHR13713:SF95">
    <property type="entry name" value="CMP-N-ACETYLNEURAMINATE-BETA-GALACTOSAMIDE- ALPHA-2,3-SIALYLTRANSFERASE 4 ISOFORM 1"/>
    <property type="match status" value="1"/>
</dbReference>
<comment type="catalytic activity">
    <reaction evidence="26">
        <text>a ganglioside GT1c (d18:1(4E)) + CMP-N-acetyl-beta-neuraminate = a ganglioside GQ1c (d18:1(4E)) + CMP + H(+)</text>
        <dbReference type="Rhea" id="RHEA:47588"/>
        <dbReference type="ChEBI" id="CHEBI:15378"/>
        <dbReference type="ChEBI" id="CHEBI:57812"/>
        <dbReference type="ChEBI" id="CHEBI:60377"/>
        <dbReference type="ChEBI" id="CHEBI:87789"/>
        <dbReference type="ChEBI" id="CHEBI:87791"/>
    </reaction>
    <physiologicalReaction direction="left-to-right" evidence="26">
        <dbReference type="Rhea" id="RHEA:47589"/>
    </physiologicalReaction>
</comment>
<dbReference type="CDD" id="cd23982">
    <property type="entry name" value="GT29_ST3GAL4"/>
    <property type="match status" value="1"/>
</dbReference>
<evidence type="ECO:0000256" key="18">
    <source>
        <dbReference type="ARBA" id="ARBA00042448"/>
    </source>
</evidence>
<dbReference type="InterPro" id="IPR038578">
    <property type="entry name" value="GT29-like_sf"/>
</dbReference>
<evidence type="ECO:0000256" key="9">
    <source>
        <dbReference type="ARBA" id="ARBA00023034"/>
    </source>
</evidence>
<keyword evidence="35" id="KW-1185">Reference proteome</keyword>
<keyword evidence="11 33" id="KW-0472">Membrane</keyword>
<feature type="transmembrane region" description="Helical" evidence="33">
    <location>
        <begin position="54"/>
        <end position="76"/>
    </location>
</feature>
<evidence type="ECO:0000256" key="16">
    <source>
        <dbReference type="ARBA" id="ARBA00039106"/>
    </source>
</evidence>
<evidence type="ECO:0000256" key="33">
    <source>
        <dbReference type="SAM" id="Phobius"/>
    </source>
</evidence>
<evidence type="ECO:0000313" key="35">
    <source>
        <dbReference type="Proteomes" id="UP001356427"/>
    </source>
</evidence>
<proteinExistence type="inferred from homology"/>
<evidence type="ECO:0000256" key="8">
    <source>
        <dbReference type="ARBA" id="ARBA00022989"/>
    </source>
</evidence>
<dbReference type="GO" id="GO:0009247">
    <property type="term" value="P:glycolipid biosynthetic process"/>
    <property type="evidence" value="ECO:0007669"/>
    <property type="project" value="TreeGrafter"/>
</dbReference>
<keyword evidence="7" id="KW-0735">Signal-anchor</keyword>
<reference evidence="34 35" key="1">
    <citation type="submission" date="2021-04" db="EMBL/GenBank/DDBJ databases">
        <authorList>
            <person name="De Guttry C."/>
            <person name="Zahm M."/>
            <person name="Klopp C."/>
            <person name="Cabau C."/>
            <person name="Louis A."/>
            <person name="Berthelot C."/>
            <person name="Parey E."/>
            <person name="Roest Crollius H."/>
            <person name="Montfort J."/>
            <person name="Robinson-Rechavi M."/>
            <person name="Bucao C."/>
            <person name="Bouchez O."/>
            <person name="Gislard M."/>
            <person name="Lluch J."/>
            <person name="Milhes M."/>
            <person name="Lampietro C."/>
            <person name="Lopez Roques C."/>
            <person name="Donnadieu C."/>
            <person name="Braasch I."/>
            <person name="Desvignes T."/>
            <person name="Postlethwait J."/>
            <person name="Bobe J."/>
            <person name="Wedekind C."/>
            <person name="Guiguen Y."/>
        </authorList>
    </citation>
    <scope>NUCLEOTIDE SEQUENCE [LARGE SCALE GENOMIC DNA]</scope>
    <source>
        <strain evidence="34">Cs_M1</strain>
        <tissue evidence="34">Blood</tissue>
    </source>
</reference>
<keyword evidence="13" id="KW-0325">Glycoprotein</keyword>
<comment type="catalytic activity">
    <reaction evidence="21">
        <text>a neolactoside nLc4Cer(d18:1(4E)) + CMP-N-acetyl-beta-neuraminate = a neolactoside IV(3)-alpha-NeuAc-nLc4Cer(d18:1(4E)) + CMP + H(+)</text>
        <dbReference type="Rhea" id="RHEA:18913"/>
        <dbReference type="ChEBI" id="CHEBI:15378"/>
        <dbReference type="ChEBI" id="CHEBI:17006"/>
        <dbReference type="ChEBI" id="CHEBI:57812"/>
        <dbReference type="ChEBI" id="CHEBI:58665"/>
        <dbReference type="ChEBI" id="CHEBI:60377"/>
        <dbReference type="EC" id="2.4.3.6"/>
    </reaction>
    <physiologicalReaction direction="left-to-right" evidence="21">
        <dbReference type="Rhea" id="RHEA:18914"/>
    </physiologicalReaction>
</comment>
<evidence type="ECO:0000256" key="24">
    <source>
        <dbReference type="ARBA" id="ARBA00051076"/>
    </source>
</evidence>
<dbReference type="Proteomes" id="UP001356427">
    <property type="component" value="Unassembled WGS sequence"/>
</dbReference>
<comment type="subcellular location">
    <subcellularLocation>
        <location evidence="1">Golgi apparatus membrane</location>
        <topology evidence="1">Single-pass type II membrane protein</topology>
    </subcellularLocation>
    <subcellularLocation>
        <location evidence="15">Golgi apparatus</location>
        <location evidence="15">Golgi stack membrane</location>
    </subcellularLocation>
</comment>
<keyword evidence="4" id="KW-0328">Glycosyltransferase</keyword>
<feature type="transmembrane region" description="Helical" evidence="33">
    <location>
        <begin position="15"/>
        <end position="33"/>
    </location>
</feature>
<dbReference type="PANTHER" id="PTHR13713">
    <property type="entry name" value="SIALYLTRANSFERASE"/>
    <property type="match status" value="1"/>
</dbReference>
<dbReference type="GO" id="GO:0003836">
    <property type="term" value="F:beta-galactoside (CMP) alpha-2,3-sialyltransferase activity"/>
    <property type="evidence" value="ECO:0007669"/>
    <property type="project" value="UniProtKB-EC"/>
</dbReference>
<dbReference type="Gene3D" id="3.90.1480.20">
    <property type="entry name" value="Glycosyl transferase family 29"/>
    <property type="match status" value="1"/>
</dbReference>
<evidence type="ECO:0000256" key="29">
    <source>
        <dbReference type="ARBA" id="ARBA00076295"/>
    </source>
</evidence>
<evidence type="ECO:0000256" key="14">
    <source>
        <dbReference type="ARBA" id="ARBA00036292"/>
    </source>
</evidence>
<evidence type="ECO:0000256" key="26">
    <source>
        <dbReference type="ARBA" id="ARBA00052660"/>
    </source>
</evidence>
<keyword evidence="8 33" id="KW-1133">Transmembrane helix</keyword>
<dbReference type="GO" id="GO:0008118">
    <property type="term" value="F:N-acetyllactosaminide alpha-2,3-sialyltransferase activity"/>
    <property type="evidence" value="ECO:0007669"/>
    <property type="project" value="UniProtKB-EC"/>
</dbReference>
<keyword evidence="12" id="KW-1015">Disulfide bond</keyword>
<evidence type="ECO:0000313" key="34">
    <source>
        <dbReference type="EMBL" id="KAK6317396.1"/>
    </source>
</evidence>
<evidence type="ECO:0000256" key="5">
    <source>
        <dbReference type="ARBA" id="ARBA00022679"/>
    </source>
</evidence>
<comment type="catalytic activity">
    <reaction evidence="19">
        <text>a ganglioside GA1 (d18:1(4E)) + CMP-N-acetyl-beta-neuraminate = a ganglioside GM1b (d18:1(4E)) + CMP + H(+)</text>
        <dbReference type="Rhea" id="RHEA:47560"/>
        <dbReference type="ChEBI" id="CHEBI:15378"/>
        <dbReference type="ChEBI" id="CHEBI:27938"/>
        <dbReference type="ChEBI" id="CHEBI:57812"/>
        <dbReference type="ChEBI" id="CHEBI:60377"/>
        <dbReference type="ChEBI" id="CHEBI:78568"/>
    </reaction>
    <physiologicalReaction direction="left-to-right" evidence="19">
        <dbReference type="Rhea" id="RHEA:47561"/>
    </physiologicalReaction>
</comment>
<comment type="pathway">
    <text evidence="2">Protein modification; protein glycosylation.</text>
</comment>
<dbReference type="Pfam" id="PF00777">
    <property type="entry name" value="Glyco_transf_29"/>
    <property type="match status" value="1"/>
</dbReference>
<dbReference type="FunFam" id="3.90.1480.20:FF:000005">
    <property type="entry name" value="ST3 beta-galactoside alpha-2,3-sialyltransferase 4"/>
    <property type="match status" value="1"/>
</dbReference>
<evidence type="ECO:0000256" key="31">
    <source>
        <dbReference type="ARBA" id="ARBA00081234"/>
    </source>
</evidence>
<evidence type="ECO:0000256" key="28">
    <source>
        <dbReference type="ARBA" id="ARBA00075868"/>
    </source>
</evidence>
<dbReference type="GO" id="GO:0032580">
    <property type="term" value="C:Golgi cisterna membrane"/>
    <property type="evidence" value="ECO:0007669"/>
    <property type="project" value="UniProtKB-SubCell"/>
</dbReference>
<evidence type="ECO:0000256" key="30">
    <source>
        <dbReference type="ARBA" id="ARBA00076532"/>
    </source>
</evidence>
<evidence type="ECO:0000256" key="21">
    <source>
        <dbReference type="ARBA" id="ARBA00048162"/>
    </source>
</evidence>
<evidence type="ECO:0000256" key="22">
    <source>
        <dbReference type="ARBA" id="ARBA00049294"/>
    </source>
</evidence>
<evidence type="ECO:0000256" key="13">
    <source>
        <dbReference type="ARBA" id="ARBA00023180"/>
    </source>
</evidence>
<dbReference type="InterPro" id="IPR001675">
    <property type="entry name" value="Glyco_trans_29"/>
</dbReference>
<dbReference type="GO" id="GO:0047288">
    <property type="term" value="F:beta-D-galactosyl-(1-&gt;3)-N-acetyl-beta-D-galactosaminide alpha-2,3- sialyltransferase"/>
    <property type="evidence" value="ECO:0007669"/>
    <property type="project" value="UniProtKB-EC"/>
</dbReference>
<comment type="catalytic activity">
    <reaction evidence="24">
        <text>a neolactoside nLc4Cer + CMP-N-acetyl-beta-neuraminate = a neolactoside IV(3)-alpha-NeuAc-nLc4Cer + CMP + H(+)</text>
        <dbReference type="Rhea" id="RHEA:65432"/>
        <dbReference type="ChEBI" id="CHEBI:15378"/>
        <dbReference type="ChEBI" id="CHEBI:57812"/>
        <dbReference type="ChEBI" id="CHEBI:60377"/>
        <dbReference type="ChEBI" id="CHEBI:90376"/>
        <dbReference type="ChEBI" id="CHEBI:90390"/>
    </reaction>
    <physiologicalReaction direction="left-to-right" evidence="24">
        <dbReference type="Rhea" id="RHEA:65433"/>
    </physiologicalReaction>
</comment>
<protein>
    <recommendedName>
        <fullName evidence="27">CMP-N-acetylneuraminate-beta-galactosamide-alpha-2,3-sialyltransferase 4</fullName>
        <ecNumber evidence="16">2.4.3.2</ecNumber>
        <ecNumber evidence="17">2.4.3.4</ecNumber>
        <ecNumber evidence="23">2.4.3.6</ecNumber>
    </recommendedName>
    <alternativeName>
        <fullName evidence="28">Alpha 2,3-sialyltransferase IV</fullName>
    </alternativeName>
    <alternativeName>
        <fullName evidence="18">Gal-beta-1,3-GalNAc-alpha-2,3-sialyltransferase</fullName>
    </alternativeName>
    <alternativeName>
        <fullName evidence="30">Gal-beta-1,4-GlcNAc-alpha-2,3-sialyltransferase</fullName>
    </alternativeName>
    <alternativeName>
        <fullName evidence="29">N-acetyllactosaminide alpha-2,3-sialyltransferase</fullName>
    </alternativeName>
    <alternativeName>
        <fullName evidence="31">ST3Gal IV</fullName>
    </alternativeName>
    <alternativeName>
        <fullName evidence="32">Sialyltransferase 4C</fullName>
    </alternativeName>
</protein>
<dbReference type="GO" id="GO:0000139">
    <property type="term" value="C:Golgi membrane"/>
    <property type="evidence" value="ECO:0007669"/>
    <property type="project" value="UniProtKB-SubCell"/>
</dbReference>
<evidence type="ECO:0000256" key="7">
    <source>
        <dbReference type="ARBA" id="ARBA00022968"/>
    </source>
</evidence>
<evidence type="ECO:0000256" key="27">
    <source>
        <dbReference type="ARBA" id="ARBA00072813"/>
    </source>
</evidence>
<evidence type="ECO:0000256" key="10">
    <source>
        <dbReference type="ARBA" id="ARBA00023098"/>
    </source>
</evidence>
<name>A0AAN8M4T7_9TELE</name>
<evidence type="ECO:0000256" key="3">
    <source>
        <dbReference type="ARBA" id="ARBA00006003"/>
    </source>
</evidence>
<keyword evidence="6 33" id="KW-0812">Transmembrane</keyword>
<evidence type="ECO:0000256" key="1">
    <source>
        <dbReference type="ARBA" id="ARBA00004323"/>
    </source>
</evidence>
<comment type="catalytic activity">
    <reaction evidence="25">
        <text>a beta-D-galactosyl-(1-&gt;3)-N-acetyl-beta-D-galactosaminyl derivative + CMP-N-acetyl-beta-neuraminate = an N-acetyl-alpha-neuraminyl-(2-&gt;3)-beta-D-galactosyl-(1-&gt;3)-N-acetyl-beta-D-galactosaminyl derivative + CMP + H(+)</text>
        <dbReference type="Rhea" id="RHEA:52380"/>
        <dbReference type="ChEBI" id="CHEBI:15378"/>
        <dbReference type="ChEBI" id="CHEBI:57812"/>
        <dbReference type="ChEBI" id="CHEBI:60377"/>
        <dbReference type="ChEBI" id="CHEBI:136588"/>
        <dbReference type="ChEBI" id="CHEBI:136589"/>
        <dbReference type="EC" id="2.4.3.2"/>
    </reaction>
    <physiologicalReaction direction="left-to-right" evidence="25">
        <dbReference type="Rhea" id="RHEA:52381"/>
    </physiologicalReaction>
</comment>
<evidence type="ECO:0000256" key="32">
    <source>
        <dbReference type="ARBA" id="ARBA00082801"/>
    </source>
</evidence>
<evidence type="ECO:0000256" key="12">
    <source>
        <dbReference type="ARBA" id="ARBA00023157"/>
    </source>
</evidence>
<evidence type="ECO:0000256" key="23">
    <source>
        <dbReference type="ARBA" id="ARBA00049726"/>
    </source>
</evidence>
<organism evidence="34 35">
    <name type="scientific">Coregonus suidteri</name>
    <dbReference type="NCBI Taxonomy" id="861788"/>
    <lineage>
        <taxon>Eukaryota</taxon>
        <taxon>Metazoa</taxon>
        <taxon>Chordata</taxon>
        <taxon>Craniata</taxon>
        <taxon>Vertebrata</taxon>
        <taxon>Euteleostomi</taxon>
        <taxon>Actinopterygii</taxon>
        <taxon>Neopterygii</taxon>
        <taxon>Teleostei</taxon>
        <taxon>Protacanthopterygii</taxon>
        <taxon>Salmoniformes</taxon>
        <taxon>Salmonidae</taxon>
        <taxon>Coregoninae</taxon>
        <taxon>Coregonus</taxon>
    </lineage>
</organism>
<dbReference type="InterPro" id="IPR051142">
    <property type="entry name" value="Glycosyltransferase_29"/>
</dbReference>
<keyword evidence="10" id="KW-0443">Lipid metabolism</keyword>
<dbReference type="EC" id="2.4.3.2" evidence="16"/>
<sequence length="380" mass="43419">MAHAFKCSLEVFGDLSNILQGTIFVVLHGFHHLHKHSRHEKEQVKMSLKNTKTWSRVLVPVLLLCCVSYYCSHFFLQSSGGAFSKALCDSWNISQKWESLNFNVSRNAQLFLKLDDFFWRSYLSMLALPYGVKGSELFLVKALSAIASYDMPETIKNLPCRTCMVVGNGFAIKNTSLGSAINKYDIVIRLNDAPVRGYETDVGNKTTMRLFYPESASYNPSIHNDPDTLMVLVPFKQQDVRWLKEILYNEKRIRKGFWKPPPEIWLGKTSNIRILDPYFLQQTASRLLHLPLNTPPKTNQIPAHPTTGILAIYVALNYCDVVHITGFGYPESKYLKHPIHYYGYDTMKSMKNSYHNLSHEAKALKRLEDSGAVVNLHPHS</sequence>
<comment type="catalytic activity">
    <reaction evidence="20">
        <text>a ganglioside GM1 (d18:1(4E)) + CMP-N-acetyl-beta-neuraminate = a ganglioside GD1a (d18:1(4E)) + CMP + H(+)</text>
        <dbReference type="Rhea" id="RHEA:18021"/>
        <dbReference type="ChEBI" id="CHEBI:15378"/>
        <dbReference type="ChEBI" id="CHEBI:57812"/>
        <dbReference type="ChEBI" id="CHEBI:60377"/>
        <dbReference type="ChEBI" id="CHEBI:77709"/>
        <dbReference type="ChEBI" id="CHEBI:78445"/>
        <dbReference type="EC" id="2.4.3.2"/>
    </reaction>
    <physiologicalReaction direction="left-to-right" evidence="20">
        <dbReference type="Rhea" id="RHEA:18022"/>
    </physiologicalReaction>
</comment>
<gene>
    <name evidence="34" type="ORF">J4Q44_G00127960</name>
</gene>